<evidence type="ECO:0000256" key="1">
    <source>
        <dbReference type="SAM" id="MobiDB-lite"/>
    </source>
</evidence>
<dbReference type="Proteomes" id="UP001642409">
    <property type="component" value="Unassembled WGS sequence"/>
</dbReference>
<name>A0AA86TF81_9EUKA</name>
<keyword evidence="4" id="KW-1185">Reference proteome</keyword>
<protein>
    <submittedName>
        <fullName evidence="3">Hypothetical_protein</fullName>
    </submittedName>
</protein>
<proteinExistence type="predicted"/>
<gene>
    <name evidence="2" type="ORF">HINF_LOCUS2207</name>
    <name evidence="3" type="ORF">HINF_LOCUS44849</name>
</gene>
<accession>A0AA86TF81</accession>
<feature type="region of interest" description="Disordered" evidence="1">
    <location>
        <begin position="30"/>
        <end position="50"/>
    </location>
</feature>
<evidence type="ECO:0000313" key="4">
    <source>
        <dbReference type="Proteomes" id="UP001642409"/>
    </source>
</evidence>
<reference evidence="3 4" key="2">
    <citation type="submission" date="2024-07" db="EMBL/GenBank/DDBJ databases">
        <authorList>
            <person name="Akdeniz Z."/>
        </authorList>
    </citation>
    <scope>NUCLEOTIDE SEQUENCE [LARGE SCALE GENOMIC DNA]</scope>
</reference>
<dbReference type="AlphaFoldDB" id="A0AA86TF81"/>
<reference evidence="2" key="1">
    <citation type="submission" date="2023-06" db="EMBL/GenBank/DDBJ databases">
        <authorList>
            <person name="Kurt Z."/>
        </authorList>
    </citation>
    <scope>NUCLEOTIDE SEQUENCE</scope>
</reference>
<sequence>MSQDQLLQLKVNALLQKELQKIFNARKTGEDKTASIKELNPSEEAKEPKSVQIIQQLSERNKQYIVQYVKEHNALSTAQIIFYLAKHFVNKHGIAKSAVQQFVLDQVKIQLVKSENQDQKQQTQTQDKQSDQQINQQEIKQLSAREIYSQKFKAATKLYQTALQKMNNVDYSTQKPKEICLLINSLETKEFNIFWEQLQEIDSSNSLVMHKYFYYKTYSPVTQVKNYNNLDKEQIFKQVESQKITVINQNKQPQSNNISKKIEPQLVQNSQDLKISKRQKIFISMYINEHRQFSIPQIASFLIKSKLFKLSHITSSELVNYISKMNVSENKDQYQELNQDTQLSQEQELYIKKYIQEHTQITVPKMAMYLLKSKQFNLTNITSDQLQSYINDLNNQSNLKIKNSKEIINQVPQKNNKLEQSTVNSSQTTKDNENIRNKAQQATYDKYTQVYKTSLNRMSSSRQYSNYTPKQLCEEINSLSLDQTKIFWNYVSQQIPGVQSAIIKKYYIRNYCSSLYSDFLNNNDRKHILSYIQNNALTTNQQTQYLIQNYFKSRRIFPQKIINFITNWKYNQQLLTKSKMKNQQ</sequence>
<comment type="caution">
    <text evidence="2">The sequence shown here is derived from an EMBL/GenBank/DDBJ whole genome shotgun (WGS) entry which is preliminary data.</text>
</comment>
<dbReference type="EMBL" id="CATOUU010000052">
    <property type="protein sequence ID" value="CAI9914562.1"/>
    <property type="molecule type" value="Genomic_DNA"/>
</dbReference>
<dbReference type="EMBL" id="CAXDID020000192">
    <property type="protein sequence ID" value="CAL6052437.1"/>
    <property type="molecule type" value="Genomic_DNA"/>
</dbReference>
<organism evidence="2">
    <name type="scientific">Hexamita inflata</name>
    <dbReference type="NCBI Taxonomy" id="28002"/>
    <lineage>
        <taxon>Eukaryota</taxon>
        <taxon>Metamonada</taxon>
        <taxon>Diplomonadida</taxon>
        <taxon>Hexamitidae</taxon>
        <taxon>Hexamitinae</taxon>
        <taxon>Hexamita</taxon>
    </lineage>
</organism>
<evidence type="ECO:0000313" key="3">
    <source>
        <dbReference type="EMBL" id="CAL6052437.1"/>
    </source>
</evidence>
<evidence type="ECO:0000313" key="2">
    <source>
        <dbReference type="EMBL" id="CAI9914562.1"/>
    </source>
</evidence>